<dbReference type="Gene3D" id="1.25.40.10">
    <property type="entry name" value="Tetratricopeptide repeat domain"/>
    <property type="match status" value="1"/>
</dbReference>
<feature type="repeat" description="TPR" evidence="1">
    <location>
        <begin position="103"/>
        <end position="136"/>
    </location>
</feature>
<feature type="region of interest" description="Disordered" evidence="2">
    <location>
        <begin position="515"/>
        <end position="542"/>
    </location>
</feature>
<dbReference type="PROSITE" id="PS50005">
    <property type="entry name" value="TPR"/>
    <property type="match status" value="1"/>
</dbReference>
<dbReference type="InterPro" id="IPR011990">
    <property type="entry name" value="TPR-like_helical_dom_sf"/>
</dbReference>
<comment type="caution">
    <text evidence="3">The sequence shown here is derived from an EMBL/GenBank/DDBJ whole genome shotgun (WGS) entry which is preliminary data.</text>
</comment>
<evidence type="ECO:0000313" key="4">
    <source>
        <dbReference type="Proteomes" id="UP000315496"/>
    </source>
</evidence>
<keyword evidence="4" id="KW-1185">Reference proteome</keyword>
<dbReference type="Proteomes" id="UP000315496">
    <property type="component" value="Chromosome 1"/>
</dbReference>
<keyword evidence="1" id="KW-0802">TPR repeat</keyword>
<dbReference type="InterPro" id="IPR019734">
    <property type="entry name" value="TPR_rpt"/>
</dbReference>
<evidence type="ECO:0000256" key="1">
    <source>
        <dbReference type="PROSITE-ProRule" id="PRU00339"/>
    </source>
</evidence>
<organism evidence="3 4">
    <name type="scientific">Giardia muris</name>
    <dbReference type="NCBI Taxonomy" id="5742"/>
    <lineage>
        <taxon>Eukaryota</taxon>
        <taxon>Metamonada</taxon>
        <taxon>Diplomonadida</taxon>
        <taxon>Hexamitidae</taxon>
        <taxon>Giardiinae</taxon>
        <taxon>Giardia</taxon>
    </lineage>
</organism>
<dbReference type="EMBL" id="VDLU01000001">
    <property type="protein sequence ID" value="TNJ30708.1"/>
    <property type="molecule type" value="Genomic_DNA"/>
</dbReference>
<dbReference type="VEuPathDB" id="GiardiaDB:GMRT_15356"/>
<dbReference type="SMART" id="SM00028">
    <property type="entry name" value="TPR"/>
    <property type="match status" value="2"/>
</dbReference>
<feature type="region of interest" description="Disordered" evidence="2">
    <location>
        <begin position="281"/>
        <end position="307"/>
    </location>
</feature>
<reference evidence="3 4" key="1">
    <citation type="submission" date="2019-05" db="EMBL/GenBank/DDBJ databases">
        <title>The compact genome of Giardia muris reveals important steps in the evolution of intestinal protozoan parasites.</title>
        <authorList>
            <person name="Xu F."/>
            <person name="Jimenez-Gonzalez A."/>
            <person name="Einarsson E."/>
            <person name="Astvaldsson A."/>
            <person name="Peirasmaki D."/>
            <person name="Eckmann L."/>
            <person name="Andersson J.O."/>
            <person name="Svard S.G."/>
            <person name="Jerlstrom-Hultqvist J."/>
        </authorList>
    </citation>
    <scope>NUCLEOTIDE SEQUENCE [LARGE SCALE GENOMIC DNA]</scope>
    <source>
        <strain evidence="3 4">Roberts-Thomson</strain>
    </source>
</reference>
<evidence type="ECO:0008006" key="5">
    <source>
        <dbReference type="Google" id="ProtNLM"/>
    </source>
</evidence>
<protein>
    <recommendedName>
        <fullName evidence="5">TPR repeat family protein</fullName>
    </recommendedName>
</protein>
<proteinExistence type="predicted"/>
<dbReference type="OrthoDB" id="10254557at2759"/>
<evidence type="ECO:0000256" key="2">
    <source>
        <dbReference type="SAM" id="MobiDB-lite"/>
    </source>
</evidence>
<name>A0A4Z1T4V8_GIAMU</name>
<gene>
    <name evidence="3" type="ORF">GMRT_15356</name>
</gene>
<feature type="compositionally biased region" description="Polar residues" evidence="2">
    <location>
        <begin position="732"/>
        <end position="744"/>
    </location>
</feature>
<evidence type="ECO:0000313" key="3">
    <source>
        <dbReference type="EMBL" id="TNJ30708.1"/>
    </source>
</evidence>
<accession>A0A4Z1T4V8</accession>
<sequence length="854" mass="95105">MSSHLPELTERCVEDYINNKRMRAIRTLGRRLRDVVAKEKPAGRSSEFENACCTLMNFITAYCIEHPYTTQDTSQVEALDNAEFLSRSASFFRKMQLFLRCNAQYQTYRGSLYVAMGQRKLALQAFNDALQYEQQVTSPQAYAMCYLFPTNKGVVLTRYNQVHAVASLYSNLAAVQAQLKHYHNAIENCHLALKLINEQVDHRIGELSPKETNDRVYSLACVISYNLGCHYEGLFQDRNALNAFKASSRYSSISTDPQLTDLMEEKIDAAIERVTCRLYPESSTSSRRKSRDRVSSASANITDPRSSKLNTLARRAKDRIQSQERMRKTRELNPMTGKGTGFYREDDYLPMPVSAPLIHNTGQAYHPDDPIFRVPMDFSPDSHDFLPNLSPTRKASTADVFLGPLPASPGISAFQQSEAMASRSGHRSYSPGGPGSAAVEPLLAHPEYRTGQHSASPMKQLARRYEPGRMGQMAPKTSPDRVFQEPVDTHLDYPSEEPSDELRVVDLLCNGKGKNLSRKVPSRSGATSIAKHGSRSSPQRVHKTVENVSRHSTQITSPHAMPTLVARKCSEAPSPVYSPAAKSVVHISEPSNHPTHPVGSIEDDSMTGRDQGTCYMAPSVPLTHTETSKQGPDLTSTNIARINDVPLHLLSEQDQAAALRTKIDSLRNQSVDEVVEALSQDLNLRFLLTDLLTATQAFARSRGTGSVPGQQSETTPRAVWTNFLLEKMVEAQTEQHSQNNSDGSVINRGPPQFLPTAEAHPPERDLSQPIYQRPRANRPIIKQDRTRGRFDIFTDPLRSIIELTNMSGTETLESTNLQSTQMSSLFGSRMMRDTMRRGGLGVDVGDDGLINLML</sequence>
<feature type="region of interest" description="Disordered" evidence="2">
    <location>
        <begin position="732"/>
        <end position="783"/>
    </location>
</feature>
<dbReference type="SUPFAM" id="SSF48452">
    <property type="entry name" value="TPR-like"/>
    <property type="match status" value="1"/>
</dbReference>
<dbReference type="AlphaFoldDB" id="A0A4Z1T4V8"/>